<name>R4Z6X3_9ACTN</name>
<dbReference type="STRING" id="1229780.BN381_50034"/>
<dbReference type="Gene3D" id="3.40.47.10">
    <property type="match status" value="1"/>
</dbReference>
<organism evidence="2 3">
    <name type="scientific">Candidatus Neomicrothrix parvicella RN1</name>
    <dbReference type="NCBI Taxonomy" id="1229780"/>
    <lineage>
        <taxon>Bacteria</taxon>
        <taxon>Bacillati</taxon>
        <taxon>Actinomycetota</taxon>
        <taxon>Acidimicrobiia</taxon>
        <taxon>Acidimicrobiales</taxon>
        <taxon>Microthrixaceae</taxon>
        <taxon>Candidatus Neomicrothrix</taxon>
    </lineage>
</organism>
<dbReference type="eggNOG" id="COG3425">
    <property type="taxonomic scope" value="Bacteria"/>
</dbReference>
<dbReference type="GO" id="GO:0016746">
    <property type="term" value="F:acyltransferase activity"/>
    <property type="evidence" value="ECO:0007669"/>
    <property type="project" value="InterPro"/>
</dbReference>
<accession>R4Z6X3</accession>
<gene>
    <name evidence="2" type="ORF">BN381_50034</name>
</gene>
<sequence>MRVSLPHVRGILSYGASVPHARLQRSAIGSFLGSGGGKGTRSVASHDEDTSTLAVAAGRQAVAEQRDRVEALWFATAEPTYLEKSNAGVIHAALRLDESVPALDFGGAARSGIGALDTAARGSQRTLVTAADIRTGLPGSPDETDGGDAGVALLLGDERDGPLLAEFLGSASASREFLDRWRLPEEAHTRAWEERFGEGELAAAGLGALDRLLGQLSLPRGDVAELIVTGTSTRAITAVSRKVGGDADPLAATIGNTGGTHPMLRLIDALERHEAGATIVVLHLADGADAIAFRTVGSASADQRTVAQQVASGDDGLAYARFMSWRGVLTQQPPNRPPPIRPSAPAAARHADWKYGFVGSRDRTSGALHLPPARVSFKGQALDDMEPAPMADVQATVVTFTVDKLVYSQSPPVVFAVVDFDGGGRLPVELTDCRPDEVEVGSKVEMTFRRLNMAEGIANYFWKGRLVRTDSVRHAEQAGAQS</sequence>
<dbReference type="HOGENOM" id="CLU_039592_7_1_11"/>
<dbReference type="InterPro" id="IPR016039">
    <property type="entry name" value="Thiolase-like"/>
</dbReference>
<evidence type="ECO:0000313" key="2">
    <source>
        <dbReference type="EMBL" id="CCM64892.1"/>
    </source>
</evidence>
<evidence type="ECO:0000259" key="1">
    <source>
        <dbReference type="Pfam" id="PF01796"/>
    </source>
</evidence>
<proteinExistence type="predicted"/>
<dbReference type="EMBL" id="CANL01000045">
    <property type="protein sequence ID" value="CCM64892.1"/>
    <property type="molecule type" value="Genomic_DNA"/>
</dbReference>
<reference evidence="2 3" key="1">
    <citation type="journal article" date="2013" name="ISME J.">
        <title>Metabolic model for the filamentous 'Candidatus Microthrix parvicella' based on genomic and metagenomic analyses.</title>
        <authorList>
            <person name="Jon McIlroy S."/>
            <person name="Kristiansen R."/>
            <person name="Albertsen M."/>
            <person name="Michael Karst S."/>
            <person name="Rossetti S."/>
            <person name="Lund Nielsen J."/>
            <person name="Tandoi V."/>
            <person name="James Seviour R."/>
            <person name="Nielsen P.H."/>
        </authorList>
    </citation>
    <scope>NUCLEOTIDE SEQUENCE [LARGE SCALE GENOMIC DNA]</scope>
    <source>
        <strain evidence="2 3">RN1</strain>
    </source>
</reference>
<dbReference type="Proteomes" id="UP000018291">
    <property type="component" value="Unassembled WGS sequence"/>
</dbReference>
<keyword evidence="3" id="KW-1185">Reference proteome</keyword>
<dbReference type="AlphaFoldDB" id="R4Z6X3"/>
<feature type="domain" description="ChsH2 C-terminal OB-fold" evidence="1">
    <location>
        <begin position="394"/>
        <end position="449"/>
    </location>
</feature>
<dbReference type="InterPro" id="IPR012340">
    <property type="entry name" value="NA-bd_OB-fold"/>
</dbReference>
<protein>
    <recommendedName>
        <fullName evidence="1">ChsH2 C-terminal OB-fold domain-containing protein</fullName>
    </recommendedName>
</protein>
<evidence type="ECO:0000313" key="3">
    <source>
        <dbReference type="Proteomes" id="UP000018291"/>
    </source>
</evidence>
<dbReference type="InterPro" id="IPR002878">
    <property type="entry name" value="ChsH2_C"/>
</dbReference>
<dbReference type="SUPFAM" id="SSF53901">
    <property type="entry name" value="Thiolase-like"/>
    <property type="match status" value="1"/>
</dbReference>
<dbReference type="eggNOG" id="COG1545">
    <property type="taxonomic scope" value="Bacteria"/>
</dbReference>
<comment type="caution">
    <text evidence="2">The sequence shown here is derived from an EMBL/GenBank/DDBJ whole genome shotgun (WGS) entry which is preliminary data.</text>
</comment>
<dbReference type="SUPFAM" id="SSF50249">
    <property type="entry name" value="Nucleic acid-binding proteins"/>
    <property type="match status" value="1"/>
</dbReference>
<dbReference type="Pfam" id="PF01796">
    <property type="entry name" value="OB_ChsH2_C"/>
    <property type="match status" value="1"/>
</dbReference>